<sequence length="623" mass="64882">MAAFGQLGTKLADVNRKAAAVNRTQTMIAKSSTAATAALMRYAAPAAITYGAVSAGRAFASIERRLERIGINADASSAEMQSAFQQMRTIADDVKAPVENVVSGLESLIASGKSLNEALVLLPLVAAAAQASDSEFAAMATTADAITSSFGIAANQMGGAFDIIAKAGKAGKFEMKDMAAELPSLAPAFAALGYRGEEGLKKLAAALQVVRMETGTSGEAATSFMDVLTKMNSVTVSNNFKKQFGMDIRREMEKAKKAGEDTLLAFIRLSKEAIDGDLSKIPLLFTDKQMQIAMRALINRTGEFTGQLGALGNAAGTVQGDIDRLATNTQASIDKMANSWDRLKTSIGGTIAPTASAGMDAVSNTIENQAAMDRGFAKMGMGFFESRFWSMMNAGNPEALKSVFWLGGGRTEWDKKRIAGYRQGADARIGADTPNLPDGVSYQERGLPEAGPVIRTRDGKLISVSETAAASAPVPAVRPSEFEMELARQEAARARSDVRTEAYVASRTPLAVPADADGNISLRPNQRVDELEGLLEKIDQAGSQSGADLAQGGRDAAEAVKASGDDIARGGQDAAAAIRDAGASIAAQIRAAISGAFGSGSSAPVSGNRGRTMPQAGQAGRAQ</sequence>
<dbReference type="PANTHER" id="PTHR37813:SF1">
    <property type="entry name" value="FELS-2 PROPHAGE PROTEIN"/>
    <property type="match status" value="1"/>
</dbReference>
<evidence type="ECO:0000313" key="4">
    <source>
        <dbReference type="EMBL" id="MCO6410100.1"/>
    </source>
</evidence>
<dbReference type="Pfam" id="PF10145">
    <property type="entry name" value="PhageMin_Tail"/>
    <property type="match status" value="1"/>
</dbReference>
<proteinExistence type="predicted"/>
<evidence type="ECO:0000313" key="5">
    <source>
        <dbReference type="Proteomes" id="UP001320715"/>
    </source>
</evidence>
<keyword evidence="1" id="KW-1188">Viral release from host cell</keyword>
<organism evidence="4 5">
    <name type="scientific">Hoeflea alexandrii</name>
    <dbReference type="NCBI Taxonomy" id="288436"/>
    <lineage>
        <taxon>Bacteria</taxon>
        <taxon>Pseudomonadati</taxon>
        <taxon>Pseudomonadota</taxon>
        <taxon>Alphaproteobacteria</taxon>
        <taxon>Hyphomicrobiales</taxon>
        <taxon>Rhizobiaceae</taxon>
        <taxon>Hoeflea</taxon>
    </lineage>
</organism>
<dbReference type="RefSeq" id="WP_252916817.1">
    <property type="nucleotide sequence ID" value="NZ_JAAAML010000003.1"/>
</dbReference>
<dbReference type="NCBIfam" id="TIGR01760">
    <property type="entry name" value="tape_meas_TP901"/>
    <property type="match status" value="1"/>
</dbReference>
<comment type="caution">
    <text evidence="4">The sequence shown here is derived from an EMBL/GenBank/DDBJ whole genome shotgun (WGS) entry which is preliminary data.</text>
</comment>
<gene>
    <name evidence="4" type="ORF">GTW23_18095</name>
</gene>
<keyword evidence="5" id="KW-1185">Reference proteome</keyword>
<dbReference type="EMBL" id="JAAAML010000003">
    <property type="protein sequence ID" value="MCO6410100.1"/>
    <property type="molecule type" value="Genomic_DNA"/>
</dbReference>
<evidence type="ECO:0000256" key="1">
    <source>
        <dbReference type="ARBA" id="ARBA00022612"/>
    </source>
</evidence>
<evidence type="ECO:0000259" key="3">
    <source>
        <dbReference type="Pfam" id="PF10145"/>
    </source>
</evidence>
<feature type="compositionally biased region" description="Low complexity" evidence="2">
    <location>
        <begin position="597"/>
        <end position="607"/>
    </location>
</feature>
<protein>
    <submittedName>
        <fullName evidence="4">Phage tail tape measure protein</fullName>
    </submittedName>
</protein>
<dbReference type="Proteomes" id="UP001320715">
    <property type="component" value="Unassembled WGS sequence"/>
</dbReference>
<evidence type="ECO:0000256" key="2">
    <source>
        <dbReference type="SAM" id="MobiDB-lite"/>
    </source>
</evidence>
<reference evidence="4 5" key="1">
    <citation type="submission" date="2020-01" db="EMBL/GenBank/DDBJ databases">
        <title>Genomes of bacteria type strains.</title>
        <authorList>
            <person name="Chen J."/>
            <person name="Zhu S."/>
            <person name="Yang J."/>
        </authorList>
    </citation>
    <scope>NUCLEOTIDE SEQUENCE [LARGE SCALE GENOMIC DNA]</scope>
    <source>
        <strain evidence="4 5">DSM 16655</strain>
    </source>
</reference>
<dbReference type="PANTHER" id="PTHR37813">
    <property type="entry name" value="FELS-2 PROPHAGE PROTEIN"/>
    <property type="match status" value="1"/>
</dbReference>
<accession>A0ABT1CV77</accession>
<feature type="region of interest" description="Disordered" evidence="2">
    <location>
        <begin position="597"/>
        <end position="623"/>
    </location>
</feature>
<name>A0ABT1CV77_9HYPH</name>
<dbReference type="InterPro" id="IPR010090">
    <property type="entry name" value="Phage_tape_meas"/>
</dbReference>
<feature type="domain" description="Phage tail tape measure protein" evidence="3">
    <location>
        <begin position="90"/>
        <end position="263"/>
    </location>
</feature>